<sequence length="66" mass="7497">RLLTFSITNSINKLLATNVNLCARKRANDNFALVKIVIVKNQNISNKIRIPRPKTCFVQWQGQQGS</sequence>
<accession>A0A0K2U2J8</accession>
<name>A0A0K2U2J8_LEPSM</name>
<feature type="non-terminal residue" evidence="1">
    <location>
        <position position="1"/>
    </location>
</feature>
<organism evidence="1">
    <name type="scientific">Lepeophtheirus salmonis</name>
    <name type="common">Salmon louse</name>
    <name type="synonym">Caligus salmonis</name>
    <dbReference type="NCBI Taxonomy" id="72036"/>
    <lineage>
        <taxon>Eukaryota</taxon>
        <taxon>Metazoa</taxon>
        <taxon>Ecdysozoa</taxon>
        <taxon>Arthropoda</taxon>
        <taxon>Crustacea</taxon>
        <taxon>Multicrustacea</taxon>
        <taxon>Hexanauplia</taxon>
        <taxon>Copepoda</taxon>
        <taxon>Siphonostomatoida</taxon>
        <taxon>Caligidae</taxon>
        <taxon>Lepeophtheirus</taxon>
    </lineage>
</organism>
<proteinExistence type="predicted"/>
<evidence type="ECO:0000313" key="1">
    <source>
        <dbReference type="EMBL" id="CDW31896.1"/>
    </source>
</evidence>
<reference evidence="1" key="1">
    <citation type="submission" date="2014-05" db="EMBL/GenBank/DDBJ databases">
        <authorList>
            <person name="Chronopoulou M."/>
        </authorList>
    </citation>
    <scope>NUCLEOTIDE SEQUENCE</scope>
    <source>
        <tissue evidence="1">Whole organism</tissue>
    </source>
</reference>
<dbReference type="EMBL" id="HACA01014535">
    <property type="protein sequence ID" value="CDW31896.1"/>
    <property type="molecule type" value="Transcribed_RNA"/>
</dbReference>
<protein>
    <submittedName>
        <fullName evidence="1">Uncharacterized protein</fullName>
    </submittedName>
</protein>
<dbReference type="AlphaFoldDB" id="A0A0K2U2J8"/>